<accession>A0A8D9GI72</accession>
<reference evidence="1 2" key="1">
    <citation type="submission" date="2021-07" db="EMBL/GenBank/DDBJ databases">
        <authorList>
            <consortium name="Genoscope - CEA"/>
            <person name="William W."/>
        </authorList>
    </citation>
    <scope>NUCLEOTIDE SEQUENCE [LARGE SCALE GENOMIC DNA]</scope>
</reference>
<dbReference type="Proteomes" id="UP000694005">
    <property type="component" value="Chromosome A03"/>
</dbReference>
<protein>
    <submittedName>
        <fullName evidence="1">Uncharacterized protein</fullName>
    </submittedName>
</protein>
<gene>
    <name evidence="1" type="ORF">BRAPAZ1V2_A03P23570.2</name>
</gene>
<organism evidence="1 2">
    <name type="scientific">Brassica campestris</name>
    <name type="common">Field mustard</name>
    <dbReference type="NCBI Taxonomy" id="3711"/>
    <lineage>
        <taxon>Eukaryota</taxon>
        <taxon>Viridiplantae</taxon>
        <taxon>Streptophyta</taxon>
        <taxon>Embryophyta</taxon>
        <taxon>Tracheophyta</taxon>
        <taxon>Spermatophyta</taxon>
        <taxon>Magnoliopsida</taxon>
        <taxon>eudicotyledons</taxon>
        <taxon>Gunneridae</taxon>
        <taxon>Pentapetalae</taxon>
        <taxon>rosids</taxon>
        <taxon>malvids</taxon>
        <taxon>Brassicales</taxon>
        <taxon>Brassicaceae</taxon>
        <taxon>Brassiceae</taxon>
        <taxon>Brassica</taxon>
    </lineage>
</organism>
<dbReference type="Gramene" id="A03p23570.2_BraZ1">
    <property type="protein sequence ID" value="A03p23570.2_BraZ1.CDS"/>
    <property type="gene ID" value="A03g23570.2_BraZ1"/>
</dbReference>
<name>A0A8D9GI72_BRACM</name>
<proteinExistence type="predicted"/>
<evidence type="ECO:0000313" key="1">
    <source>
        <dbReference type="EMBL" id="CAG7881014.1"/>
    </source>
</evidence>
<sequence>MILKLHGRCPYPSSTTHKHLFSWKQGEKPNKKNSSSSSSRIELYIYIYIYILSISIIH</sequence>
<dbReference type="AlphaFoldDB" id="A0A8D9GI72"/>
<evidence type="ECO:0000313" key="2">
    <source>
        <dbReference type="Proteomes" id="UP000694005"/>
    </source>
</evidence>
<dbReference type="EMBL" id="LS974619">
    <property type="protein sequence ID" value="CAG7881014.1"/>
    <property type="molecule type" value="Genomic_DNA"/>
</dbReference>